<accession>F5RAJ0</accession>
<dbReference type="GO" id="GO:0003677">
    <property type="term" value="F:DNA binding"/>
    <property type="evidence" value="ECO:0007669"/>
    <property type="project" value="InterPro"/>
</dbReference>
<comment type="caution">
    <text evidence="3">The sequence shown here is derived from an EMBL/GenBank/DDBJ whole genome shotgun (WGS) entry which is preliminary data.</text>
</comment>
<protein>
    <recommendedName>
        <fullName evidence="2">HTH cro/C1-type domain-containing protein</fullName>
    </recommendedName>
</protein>
<evidence type="ECO:0000313" key="4">
    <source>
        <dbReference type="Proteomes" id="UP000005019"/>
    </source>
</evidence>
<sequence>MNTTQRLMQEAKSALGIESDYALAKALEMSRQAISHYRTGRSQLDVEGAFRIAEVLGKDPAAIIAAVEAERATKPEAREAWIQRLKQLGGVAASVVFVMFGALPAPADAAGAQHEDDAAVLPYSVIFRS</sequence>
<dbReference type="PROSITE" id="PS50943">
    <property type="entry name" value="HTH_CROC1"/>
    <property type="match status" value="1"/>
</dbReference>
<feature type="domain" description="HTH cro/C1-type" evidence="2">
    <location>
        <begin position="22"/>
        <end position="63"/>
    </location>
</feature>
<dbReference type="Proteomes" id="UP000005019">
    <property type="component" value="Unassembled WGS sequence"/>
</dbReference>
<keyword evidence="1" id="KW-1133">Transmembrane helix</keyword>
<evidence type="ECO:0000259" key="2">
    <source>
        <dbReference type="PROSITE" id="PS50943"/>
    </source>
</evidence>
<dbReference type="EMBL" id="AFHG01000036">
    <property type="protein sequence ID" value="EGK72439.1"/>
    <property type="molecule type" value="Genomic_DNA"/>
</dbReference>
<dbReference type="InterPro" id="IPR001387">
    <property type="entry name" value="Cro/C1-type_HTH"/>
</dbReference>
<name>F5RAJ0_METUF</name>
<dbReference type="OrthoDB" id="8777496at2"/>
<dbReference type="RefSeq" id="WP_008059785.1">
    <property type="nucleotide sequence ID" value="NZ_AFHG01000036.1"/>
</dbReference>
<evidence type="ECO:0000313" key="3">
    <source>
        <dbReference type="EMBL" id="EGK72439.1"/>
    </source>
</evidence>
<dbReference type="SMART" id="SM00530">
    <property type="entry name" value="HTH_XRE"/>
    <property type="match status" value="1"/>
</dbReference>
<gene>
    <name evidence="3" type="ORF">METUNv1_01204</name>
</gene>
<reference evidence="3 4" key="1">
    <citation type="journal article" date="2011" name="J. Bacteriol.">
        <title>Genome sequence of Methyloversatilis universalis FAM5T, a methylotrophic representative of the order Rhodocyclales.</title>
        <authorList>
            <person name="Kittichotirat W."/>
            <person name="Good N.M."/>
            <person name="Hall R."/>
            <person name="Bringel F."/>
            <person name="Lajus A."/>
            <person name="Medigue C."/>
            <person name="Smalley N.E."/>
            <person name="Beck D."/>
            <person name="Bumgarner R."/>
            <person name="Vuilleumier S."/>
            <person name="Kalyuzhnaya M.G."/>
        </authorList>
    </citation>
    <scope>NUCLEOTIDE SEQUENCE [LARGE SCALE GENOMIC DNA]</scope>
    <source>
        <strain evidence="4">ATCC BAA-1314 / JCM 13912 / FAM5</strain>
    </source>
</reference>
<keyword evidence="1" id="KW-0472">Membrane</keyword>
<evidence type="ECO:0000256" key="1">
    <source>
        <dbReference type="SAM" id="Phobius"/>
    </source>
</evidence>
<feature type="transmembrane region" description="Helical" evidence="1">
    <location>
        <begin position="88"/>
        <end position="107"/>
    </location>
</feature>
<organism evidence="3 4">
    <name type="scientific">Methyloversatilis universalis (strain ATCC BAA-1314 / DSM 25237 / JCM 13912 / CCUG 52030 / FAM5)</name>
    <dbReference type="NCBI Taxonomy" id="1000565"/>
    <lineage>
        <taxon>Bacteria</taxon>
        <taxon>Pseudomonadati</taxon>
        <taxon>Pseudomonadota</taxon>
        <taxon>Betaproteobacteria</taxon>
        <taxon>Nitrosomonadales</taxon>
        <taxon>Sterolibacteriaceae</taxon>
        <taxon>Methyloversatilis</taxon>
    </lineage>
</organism>
<dbReference type="InterPro" id="IPR010982">
    <property type="entry name" value="Lambda_DNA-bd_dom_sf"/>
</dbReference>
<keyword evidence="4" id="KW-1185">Reference proteome</keyword>
<dbReference type="STRING" id="1000565.METUNv1_01204"/>
<dbReference type="AlphaFoldDB" id="F5RAJ0"/>
<dbReference type="SUPFAM" id="SSF47413">
    <property type="entry name" value="lambda repressor-like DNA-binding domains"/>
    <property type="match status" value="1"/>
</dbReference>
<dbReference type="Pfam" id="PF01381">
    <property type="entry name" value="HTH_3"/>
    <property type="match status" value="1"/>
</dbReference>
<proteinExistence type="predicted"/>
<keyword evidence="1" id="KW-0812">Transmembrane</keyword>
<dbReference type="eggNOG" id="ENOG5033MA1">
    <property type="taxonomic scope" value="Bacteria"/>
</dbReference>
<dbReference type="Gene3D" id="1.10.260.40">
    <property type="entry name" value="lambda repressor-like DNA-binding domains"/>
    <property type="match status" value="1"/>
</dbReference>
<dbReference type="CDD" id="cd00093">
    <property type="entry name" value="HTH_XRE"/>
    <property type="match status" value="1"/>
</dbReference>